<evidence type="ECO:0000313" key="16">
    <source>
        <dbReference type="Proteomes" id="UP001454036"/>
    </source>
</evidence>
<reference evidence="15 16" key="1">
    <citation type="submission" date="2024-01" db="EMBL/GenBank/DDBJ databases">
        <title>The complete chloroplast genome sequence of Lithospermum erythrorhizon: insights into the phylogenetic relationship among Boraginaceae species and the maternal lineages of purple gromwells.</title>
        <authorList>
            <person name="Okada T."/>
            <person name="Watanabe K."/>
        </authorList>
    </citation>
    <scope>NUCLEOTIDE SEQUENCE [LARGE SCALE GENOMIC DNA]</scope>
</reference>
<evidence type="ECO:0000256" key="1">
    <source>
        <dbReference type="ARBA" id="ARBA00004935"/>
    </source>
</evidence>
<dbReference type="GO" id="GO:0009813">
    <property type="term" value="P:flavonoid biosynthetic process"/>
    <property type="evidence" value="ECO:0007669"/>
    <property type="project" value="UniProtKB-KW"/>
</dbReference>
<proteinExistence type="inferred from homology"/>
<dbReference type="FunFam" id="3.40.50.720:FF:000085">
    <property type="entry name" value="Dihydroflavonol reductase"/>
    <property type="match status" value="1"/>
</dbReference>
<comment type="pathway">
    <text evidence="1">Pigment biosynthesis; anthocyanin biosynthesis.</text>
</comment>
<organism evidence="15 16">
    <name type="scientific">Lithospermum erythrorhizon</name>
    <name type="common">Purple gromwell</name>
    <name type="synonym">Lithospermum officinale var. erythrorhizon</name>
    <dbReference type="NCBI Taxonomy" id="34254"/>
    <lineage>
        <taxon>Eukaryota</taxon>
        <taxon>Viridiplantae</taxon>
        <taxon>Streptophyta</taxon>
        <taxon>Embryophyta</taxon>
        <taxon>Tracheophyta</taxon>
        <taxon>Spermatophyta</taxon>
        <taxon>Magnoliopsida</taxon>
        <taxon>eudicotyledons</taxon>
        <taxon>Gunneridae</taxon>
        <taxon>Pentapetalae</taxon>
        <taxon>asterids</taxon>
        <taxon>lamiids</taxon>
        <taxon>Boraginales</taxon>
        <taxon>Boraginaceae</taxon>
        <taxon>Boraginoideae</taxon>
        <taxon>Lithospermeae</taxon>
        <taxon>Lithospermum</taxon>
    </lineage>
</organism>
<protein>
    <recommendedName>
        <fullName evidence="9">Dihydroflavonol 4-reductase</fullName>
        <ecNumber evidence="8">1.1.1.219</ecNumber>
        <ecNumber evidence="7">1.1.1.234</ecNumber>
    </recommendedName>
    <alternativeName>
        <fullName evidence="11">Dihydrokaempferol 4-reductase</fullName>
    </alternativeName>
    <alternativeName>
        <fullName evidence="10">Flavanone 4-reductase</fullName>
    </alternativeName>
</protein>
<evidence type="ECO:0000256" key="6">
    <source>
        <dbReference type="ARBA" id="ARBA00037100"/>
    </source>
</evidence>
<name>A0AAV3RAB0_LITER</name>
<dbReference type="AlphaFoldDB" id="A0AAV3RAB0"/>
<dbReference type="CDD" id="cd08958">
    <property type="entry name" value="FR_SDR_e"/>
    <property type="match status" value="1"/>
</dbReference>
<dbReference type="SUPFAM" id="SSF51735">
    <property type="entry name" value="NAD(P)-binding Rossmann-fold domains"/>
    <property type="match status" value="1"/>
</dbReference>
<dbReference type="InterPro" id="IPR001509">
    <property type="entry name" value="Epimerase_deHydtase"/>
</dbReference>
<evidence type="ECO:0000256" key="3">
    <source>
        <dbReference type="ARBA" id="ARBA00023002"/>
    </source>
</evidence>
<dbReference type="EC" id="1.1.1.219" evidence="8"/>
<evidence type="ECO:0000256" key="12">
    <source>
        <dbReference type="ARBA" id="ARBA00048870"/>
    </source>
</evidence>
<evidence type="ECO:0000259" key="14">
    <source>
        <dbReference type="Pfam" id="PF01370"/>
    </source>
</evidence>
<evidence type="ECO:0000256" key="7">
    <source>
        <dbReference type="ARBA" id="ARBA00039055"/>
    </source>
</evidence>
<evidence type="ECO:0000313" key="15">
    <source>
        <dbReference type="EMBL" id="GAA0172040.1"/>
    </source>
</evidence>
<evidence type="ECO:0000256" key="11">
    <source>
        <dbReference type="ARBA" id="ARBA00042831"/>
    </source>
</evidence>
<dbReference type="GO" id="GO:0045552">
    <property type="term" value="F:dihydroflavanol 4-reductase activity"/>
    <property type="evidence" value="ECO:0007669"/>
    <property type="project" value="UniProtKB-EC"/>
</dbReference>
<evidence type="ECO:0000256" key="9">
    <source>
        <dbReference type="ARBA" id="ARBA00039963"/>
    </source>
</evidence>
<accession>A0AAV3RAB0</accession>
<dbReference type="EMBL" id="BAABME010007925">
    <property type="protein sequence ID" value="GAA0172040.1"/>
    <property type="molecule type" value="Genomic_DNA"/>
</dbReference>
<sequence>MRLLYSCCITCFQPYNLNKTCYLIKIVSGGYANLLLTKMESSYLIKELLEKGHTVRTTVRDPENVEKVSYLWELKGAKERLKIMKANLLLEGSFDQAIQGVDGVFHTASPVLVPYDDNIKACETNKYEQQECCNILNFFLSLLQETLVDPCINGTLNVLRSCNKSGSRLKRVVLTSSCSAIRYRYDAEEISPMNESHWTDPDYCQRYNLWYAYAKTVAEQDAWKLVEENGIDLVVVNPSFIVGPLLAAQPTSTLLMILAIIDGALGEFPNTRLGFVHIDDVVAAHMLAMEEKRASGRLICSNSVAHWSEIIEMLRTKYPNYSYANK</sequence>
<comment type="catalytic activity">
    <reaction evidence="12">
        <text>(2S)-flavan-4-ol + NADP(+) = (2S)-flavanone + NADPH + H(+)</text>
        <dbReference type="Rhea" id="RHEA:11228"/>
        <dbReference type="ChEBI" id="CHEBI:15378"/>
        <dbReference type="ChEBI" id="CHEBI:15605"/>
        <dbReference type="ChEBI" id="CHEBI:15606"/>
        <dbReference type="ChEBI" id="CHEBI:57783"/>
        <dbReference type="ChEBI" id="CHEBI:58349"/>
        <dbReference type="EC" id="1.1.1.234"/>
    </reaction>
</comment>
<evidence type="ECO:0000256" key="5">
    <source>
        <dbReference type="ARBA" id="ARBA00023445"/>
    </source>
</evidence>
<dbReference type="PANTHER" id="PTHR10366">
    <property type="entry name" value="NAD DEPENDENT EPIMERASE/DEHYDRATASE"/>
    <property type="match status" value="1"/>
</dbReference>
<dbReference type="Pfam" id="PF01370">
    <property type="entry name" value="Epimerase"/>
    <property type="match status" value="1"/>
</dbReference>
<dbReference type="GO" id="GO:0047890">
    <property type="term" value="F:flavanone 4-reductase activity"/>
    <property type="evidence" value="ECO:0007669"/>
    <property type="project" value="UniProtKB-EC"/>
</dbReference>
<comment type="catalytic activity">
    <reaction evidence="13">
        <text>a (2R,3S,4S)-leucoanthocyanidin + NADP(+) = a (2R,3R)-dihydroflavonol + NADPH + H(+)</text>
        <dbReference type="Rhea" id="RHEA:54444"/>
        <dbReference type="ChEBI" id="CHEBI:15378"/>
        <dbReference type="ChEBI" id="CHEBI:57783"/>
        <dbReference type="ChEBI" id="CHEBI:58349"/>
        <dbReference type="ChEBI" id="CHEBI:138176"/>
        <dbReference type="ChEBI" id="CHEBI:138188"/>
        <dbReference type="EC" id="1.1.1.219"/>
    </reaction>
</comment>
<dbReference type="Gene3D" id="3.40.50.720">
    <property type="entry name" value="NAD(P)-binding Rossmann-like Domain"/>
    <property type="match status" value="1"/>
</dbReference>
<evidence type="ECO:0000256" key="13">
    <source>
        <dbReference type="ARBA" id="ARBA00049132"/>
    </source>
</evidence>
<comment type="caution">
    <text evidence="15">The sequence shown here is derived from an EMBL/GenBank/DDBJ whole genome shotgun (WGS) entry which is preliminary data.</text>
</comment>
<evidence type="ECO:0000256" key="2">
    <source>
        <dbReference type="ARBA" id="ARBA00022857"/>
    </source>
</evidence>
<comment type="similarity">
    <text evidence="5">Belongs to the NAD(P)-dependent epimerase/dehydratase family. Dihydroflavonol-4-reductase subfamily.</text>
</comment>
<keyword evidence="4" id="KW-0284">Flavonoid biosynthesis</keyword>
<keyword evidence="3" id="KW-0560">Oxidoreductase</keyword>
<dbReference type="Proteomes" id="UP001454036">
    <property type="component" value="Unassembled WGS sequence"/>
</dbReference>
<keyword evidence="2" id="KW-0521">NADP</keyword>
<gene>
    <name evidence="15" type="ORF">LIER_25946</name>
</gene>
<evidence type="ECO:0000256" key="4">
    <source>
        <dbReference type="ARBA" id="ARBA00023241"/>
    </source>
</evidence>
<evidence type="ECO:0000256" key="8">
    <source>
        <dbReference type="ARBA" id="ARBA00039057"/>
    </source>
</evidence>
<dbReference type="InterPro" id="IPR050425">
    <property type="entry name" value="NAD(P)_dehydrat-like"/>
</dbReference>
<keyword evidence="16" id="KW-1185">Reference proteome</keyword>
<dbReference type="InterPro" id="IPR036291">
    <property type="entry name" value="NAD(P)-bd_dom_sf"/>
</dbReference>
<evidence type="ECO:0000256" key="10">
    <source>
        <dbReference type="ARBA" id="ARBA00042087"/>
    </source>
</evidence>
<dbReference type="EC" id="1.1.1.234" evidence="7"/>
<feature type="domain" description="NAD-dependent epimerase/dehydratase" evidence="14">
    <location>
        <begin position="152"/>
        <end position="294"/>
    </location>
</feature>
<dbReference type="PANTHER" id="PTHR10366:SF503">
    <property type="entry name" value="TETRAKETIDE ALPHA-PYRONE REDUCTASE 2"/>
    <property type="match status" value="1"/>
</dbReference>
<comment type="function">
    <text evidence="6">Bifunctional enzyme involved in flavonoid metabolism.</text>
</comment>